<dbReference type="Proteomes" id="UP000094412">
    <property type="component" value="Unassembled WGS sequence"/>
</dbReference>
<dbReference type="InterPro" id="IPR004358">
    <property type="entry name" value="Sig_transdc_His_kin-like_C"/>
</dbReference>
<comment type="caution">
    <text evidence="11">The sequence shown here is derived from an EMBL/GenBank/DDBJ whole genome shotgun (WGS) entry which is preliminary data.</text>
</comment>
<dbReference type="PANTHER" id="PTHR43065">
    <property type="entry name" value="SENSOR HISTIDINE KINASE"/>
    <property type="match status" value="1"/>
</dbReference>
<gene>
    <name evidence="11" type="ORF">QV13_21915</name>
</gene>
<feature type="transmembrane region" description="Helical" evidence="9">
    <location>
        <begin position="62"/>
        <end position="81"/>
    </location>
</feature>
<keyword evidence="12" id="KW-1185">Reference proteome</keyword>
<evidence type="ECO:0000313" key="11">
    <source>
        <dbReference type="EMBL" id="OCX15190.1"/>
    </source>
</evidence>
<evidence type="ECO:0000256" key="8">
    <source>
        <dbReference type="ARBA" id="ARBA00023012"/>
    </source>
</evidence>
<evidence type="ECO:0000256" key="2">
    <source>
        <dbReference type="ARBA" id="ARBA00012438"/>
    </source>
</evidence>
<keyword evidence="6 11" id="KW-0418">Kinase</keyword>
<dbReference type="AlphaFoldDB" id="A0A1C2DKB5"/>
<feature type="domain" description="Histidine kinase" evidence="10">
    <location>
        <begin position="139"/>
        <end position="355"/>
    </location>
</feature>
<evidence type="ECO:0000256" key="1">
    <source>
        <dbReference type="ARBA" id="ARBA00000085"/>
    </source>
</evidence>
<organism evidence="11 12">
    <name type="scientific">Mesorhizobium hungaricum</name>
    <dbReference type="NCBI Taxonomy" id="1566387"/>
    <lineage>
        <taxon>Bacteria</taxon>
        <taxon>Pseudomonadati</taxon>
        <taxon>Pseudomonadota</taxon>
        <taxon>Alphaproteobacteria</taxon>
        <taxon>Hyphomicrobiales</taxon>
        <taxon>Phyllobacteriaceae</taxon>
        <taxon>Mesorhizobium</taxon>
    </lineage>
</organism>
<keyword evidence="5" id="KW-0547">Nucleotide-binding</keyword>
<dbReference type="EC" id="2.7.13.3" evidence="2"/>
<keyword evidence="9" id="KW-0812">Transmembrane</keyword>
<keyword evidence="9" id="KW-1133">Transmembrane helix</keyword>
<dbReference type="PRINTS" id="PR00344">
    <property type="entry name" value="BCTRLSENSOR"/>
</dbReference>
<evidence type="ECO:0000256" key="6">
    <source>
        <dbReference type="ARBA" id="ARBA00022777"/>
    </source>
</evidence>
<keyword evidence="9" id="KW-0472">Membrane</keyword>
<evidence type="ECO:0000256" key="4">
    <source>
        <dbReference type="ARBA" id="ARBA00022679"/>
    </source>
</evidence>
<dbReference type="SUPFAM" id="SSF47384">
    <property type="entry name" value="Homodimeric domain of signal transducing histidine kinase"/>
    <property type="match status" value="1"/>
</dbReference>
<dbReference type="InterPro" id="IPR005467">
    <property type="entry name" value="His_kinase_dom"/>
</dbReference>
<dbReference type="Pfam" id="PF02518">
    <property type="entry name" value="HATPase_c"/>
    <property type="match status" value="1"/>
</dbReference>
<dbReference type="CDD" id="cd00082">
    <property type="entry name" value="HisKA"/>
    <property type="match status" value="1"/>
</dbReference>
<dbReference type="Pfam" id="PF00512">
    <property type="entry name" value="HisKA"/>
    <property type="match status" value="1"/>
</dbReference>
<feature type="transmembrane region" description="Helical" evidence="9">
    <location>
        <begin position="93"/>
        <end position="117"/>
    </location>
</feature>
<feature type="transmembrane region" description="Helical" evidence="9">
    <location>
        <begin position="12"/>
        <end position="33"/>
    </location>
</feature>
<dbReference type="GO" id="GO:0005524">
    <property type="term" value="F:ATP binding"/>
    <property type="evidence" value="ECO:0007669"/>
    <property type="project" value="UniProtKB-KW"/>
</dbReference>
<keyword evidence="8" id="KW-0902">Two-component regulatory system</keyword>
<evidence type="ECO:0000256" key="9">
    <source>
        <dbReference type="SAM" id="Phobius"/>
    </source>
</evidence>
<feature type="transmembrane region" description="Helical" evidence="9">
    <location>
        <begin position="39"/>
        <end position="55"/>
    </location>
</feature>
<dbReference type="Gene3D" id="3.30.565.10">
    <property type="entry name" value="Histidine kinase-like ATPase, C-terminal domain"/>
    <property type="match status" value="1"/>
</dbReference>
<comment type="catalytic activity">
    <reaction evidence="1">
        <text>ATP + protein L-histidine = ADP + protein N-phospho-L-histidine.</text>
        <dbReference type="EC" id="2.7.13.3"/>
    </reaction>
</comment>
<dbReference type="PANTHER" id="PTHR43065:SF10">
    <property type="entry name" value="PEROXIDE STRESS-ACTIVATED HISTIDINE KINASE MAK3"/>
    <property type="match status" value="1"/>
</dbReference>
<protein>
    <recommendedName>
        <fullName evidence="2">histidine kinase</fullName>
        <ecNumber evidence="2">2.7.13.3</ecNumber>
    </recommendedName>
</protein>
<dbReference type="SMART" id="SM00387">
    <property type="entry name" value="HATPase_c"/>
    <property type="match status" value="1"/>
</dbReference>
<dbReference type="SMART" id="SM00388">
    <property type="entry name" value="HisKA"/>
    <property type="match status" value="1"/>
</dbReference>
<dbReference type="PROSITE" id="PS50109">
    <property type="entry name" value="HIS_KIN"/>
    <property type="match status" value="1"/>
</dbReference>
<dbReference type="SUPFAM" id="SSF55874">
    <property type="entry name" value="ATPase domain of HSP90 chaperone/DNA topoisomerase II/histidine kinase"/>
    <property type="match status" value="1"/>
</dbReference>
<keyword evidence="4" id="KW-0808">Transferase</keyword>
<reference evidence="11 12" key="1">
    <citation type="submission" date="2016-08" db="EMBL/GenBank/DDBJ databases">
        <title>Whole genome sequence of Mesorhizobium sp. strain UASWS1009 isolated from industrial sewage.</title>
        <authorList>
            <person name="Crovadore J."/>
            <person name="Calmin G."/>
            <person name="Chablais R."/>
            <person name="Cochard B."/>
            <person name="Lefort F."/>
        </authorList>
    </citation>
    <scope>NUCLEOTIDE SEQUENCE [LARGE SCALE GENOMIC DNA]</scope>
    <source>
        <strain evidence="11 12">UASWS1009</strain>
    </source>
</reference>
<dbReference type="Gene3D" id="1.10.287.130">
    <property type="match status" value="1"/>
</dbReference>
<evidence type="ECO:0000256" key="7">
    <source>
        <dbReference type="ARBA" id="ARBA00022840"/>
    </source>
</evidence>
<dbReference type="EMBL" id="MDEO01000035">
    <property type="protein sequence ID" value="OCX15190.1"/>
    <property type="molecule type" value="Genomic_DNA"/>
</dbReference>
<evidence type="ECO:0000256" key="3">
    <source>
        <dbReference type="ARBA" id="ARBA00022553"/>
    </source>
</evidence>
<dbReference type="InterPro" id="IPR003661">
    <property type="entry name" value="HisK_dim/P_dom"/>
</dbReference>
<dbReference type="GO" id="GO:0000155">
    <property type="term" value="F:phosphorelay sensor kinase activity"/>
    <property type="evidence" value="ECO:0007669"/>
    <property type="project" value="InterPro"/>
</dbReference>
<evidence type="ECO:0000259" key="10">
    <source>
        <dbReference type="PROSITE" id="PS50109"/>
    </source>
</evidence>
<keyword evidence="3" id="KW-0597">Phosphoprotein</keyword>
<keyword evidence="7" id="KW-0067">ATP-binding</keyword>
<sequence>MSAMKIRQKIPFRHDQLFVIVLLLVAMAAIFVADTVTDYAIAAAVFYTAVILVATRMLPRRTVVALACTCVALTLLSFALTHSGLYEVGLVNTGISIVAIGVTTYLSLKLVTAEAAAHDSRERLLRMARVTSLGELTASIAHEVNQPLAAVVTSAGACKRWLAQDPPSIQNAQRAVDRIVEEANRASAVIARVRGIASGKAPQKDNFDFNDLVREIVALAHDQIDSHDIWLRLYLQQGLPMAVADRVQVGQVVGNLVLNAIEAIAVSANGAKELEITSEIENRDRIRFSVADSGIGLRPGEAEHLFDAFWTTKKDGIGLGLTISRTIIEANGGRIWAEANDDGGAVFLFSLPAAKKETE</sequence>
<dbReference type="InterPro" id="IPR003594">
    <property type="entry name" value="HATPase_dom"/>
</dbReference>
<accession>A0A1C2DKB5</accession>
<dbReference type="InterPro" id="IPR036097">
    <property type="entry name" value="HisK_dim/P_sf"/>
</dbReference>
<proteinExistence type="predicted"/>
<evidence type="ECO:0000313" key="12">
    <source>
        <dbReference type="Proteomes" id="UP000094412"/>
    </source>
</evidence>
<name>A0A1C2DKB5_9HYPH</name>
<evidence type="ECO:0000256" key="5">
    <source>
        <dbReference type="ARBA" id="ARBA00022741"/>
    </source>
</evidence>
<dbReference type="InterPro" id="IPR036890">
    <property type="entry name" value="HATPase_C_sf"/>
</dbReference>
<dbReference type="STRING" id="1566387.QV13_21915"/>